<gene>
    <name evidence="1" type="ORF">BN2475_90106</name>
</gene>
<protein>
    <submittedName>
        <fullName evidence="1">Uncharacterized protein</fullName>
    </submittedName>
</protein>
<proteinExistence type="predicted"/>
<name>A0A1N7RNB0_9BURK</name>
<organism evidence="1 2">
    <name type="scientific">Paraburkholderia ribeironis</name>
    <dbReference type="NCBI Taxonomy" id="1247936"/>
    <lineage>
        <taxon>Bacteria</taxon>
        <taxon>Pseudomonadati</taxon>
        <taxon>Pseudomonadota</taxon>
        <taxon>Betaproteobacteria</taxon>
        <taxon>Burkholderiales</taxon>
        <taxon>Burkholderiaceae</taxon>
        <taxon>Paraburkholderia</taxon>
    </lineage>
</organism>
<dbReference type="EMBL" id="CYGX02000009">
    <property type="protein sequence ID" value="SIT36592.1"/>
    <property type="molecule type" value="Genomic_DNA"/>
</dbReference>
<dbReference type="RefSeq" id="WP_143325729.1">
    <property type="nucleotide sequence ID" value="NZ_CYGX02000009.1"/>
</dbReference>
<reference evidence="1 2" key="1">
    <citation type="submission" date="2016-12" db="EMBL/GenBank/DDBJ databases">
        <authorList>
            <person name="Song W.-J."/>
            <person name="Kurnit D.M."/>
        </authorList>
    </citation>
    <scope>NUCLEOTIDE SEQUENCE [LARGE SCALE GENOMIC DNA]</scope>
    <source>
        <strain evidence="1 2">STM7296</strain>
    </source>
</reference>
<accession>A0A1N7RNB0</accession>
<evidence type="ECO:0000313" key="1">
    <source>
        <dbReference type="EMBL" id="SIT36592.1"/>
    </source>
</evidence>
<keyword evidence="2" id="KW-1185">Reference proteome</keyword>
<dbReference type="OrthoDB" id="9134820at2"/>
<dbReference type="Proteomes" id="UP000187012">
    <property type="component" value="Unassembled WGS sequence"/>
</dbReference>
<dbReference type="AlphaFoldDB" id="A0A1N7RNB0"/>
<sequence length="113" mass="13076">MKVCELLALLRDVDPSSTVLFLEDYSDLSETDEILDVIVPDQVWTYETGRCGRERYSVRYPEPFEQRGEADGYRDVAHTTERVVLLVNGVTNYRRMRLPERLPPPRGLDDAKT</sequence>
<evidence type="ECO:0000313" key="2">
    <source>
        <dbReference type="Proteomes" id="UP000187012"/>
    </source>
</evidence>